<feature type="region of interest" description="Disordered" evidence="1">
    <location>
        <begin position="58"/>
        <end position="78"/>
    </location>
</feature>
<gene>
    <name evidence="2" type="ORF">FOY91_16510</name>
</gene>
<dbReference type="AlphaFoldDB" id="A0A558QWU6"/>
<dbReference type="Proteomes" id="UP000318681">
    <property type="component" value="Unassembled WGS sequence"/>
</dbReference>
<dbReference type="EMBL" id="VNIM01000084">
    <property type="protein sequence ID" value="TVV71569.1"/>
    <property type="molecule type" value="Genomic_DNA"/>
</dbReference>
<evidence type="ECO:0000256" key="1">
    <source>
        <dbReference type="SAM" id="MobiDB-lite"/>
    </source>
</evidence>
<organism evidence="2 3">
    <name type="scientific">Alterirhizorhabdus solaris</name>
    <dbReference type="NCBI Taxonomy" id="2529389"/>
    <lineage>
        <taxon>Bacteria</taxon>
        <taxon>Pseudomonadati</taxon>
        <taxon>Pseudomonadota</taxon>
        <taxon>Alphaproteobacteria</taxon>
        <taxon>Sphingomonadales</taxon>
        <taxon>Rhizorhabdaceae</taxon>
        <taxon>Alterirhizorhabdus</taxon>
    </lineage>
</organism>
<protein>
    <recommendedName>
        <fullName evidence="4">DUF883 family protein</fullName>
    </recommendedName>
</protein>
<evidence type="ECO:0000313" key="2">
    <source>
        <dbReference type="EMBL" id="TVV71569.1"/>
    </source>
</evidence>
<name>A0A558QWU6_9SPHN</name>
<proteinExistence type="predicted"/>
<accession>A0A558QWU6</accession>
<evidence type="ECO:0008006" key="4">
    <source>
        <dbReference type="Google" id="ProtNLM"/>
    </source>
</evidence>
<reference evidence="2 3" key="1">
    <citation type="submission" date="2019-07" db="EMBL/GenBank/DDBJ databases">
        <title>Sphingomonas solaris sp. nov., isolated from a solar panel from Boston, Massachusetts.</title>
        <authorList>
            <person name="Tanner K."/>
            <person name="Pascual J."/>
            <person name="Mancuso C."/>
            <person name="Pereto J."/>
            <person name="Khalil A."/>
            <person name="Vilanova C."/>
        </authorList>
    </citation>
    <scope>NUCLEOTIDE SEQUENCE [LARGE SCALE GENOMIC DNA]</scope>
    <source>
        <strain evidence="2 3">R4DWN</strain>
    </source>
</reference>
<sequence>MSDAASAAAASASETLSAAREKVAGAYEVAADKTGVALETARERTAAAAEAAREKANAAYASARQTASSARHRTSDGIDESPIAAVIGGIAIGVLIGALLPRSQRETEALGPIGDKLAGIAKGAISAAREAGQGTLDEMGINKDGARQQVDKLLDTASKAASSAGTAAAEAIRQPQS</sequence>
<keyword evidence="3" id="KW-1185">Reference proteome</keyword>
<dbReference type="OrthoDB" id="7571422at2"/>
<comment type="caution">
    <text evidence="2">The sequence shown here is derived from an EMBL/GenBank/DDBJ whole genome shotgun (WGS) entry which is preliminary data.</text>
</comment>
<evidence type="ECO:0000313" key="3">
    <source>
        <dbReference type="Proteomes" id="UP000318681"/>
    </source>
</evidence>